<reference evidence="1" key="1">
    <citation type="journal article" date="2020" name="mSystems">
        <title>Genome- and Community-Level Interaction Insights into Carbon Utilization and Element Cycling Functions of Hydrothermarchaeota in Hydrothermal Sediment.</title>
        <authorList>
            <person name="Zhou Z."/>
            <person name="Liu Y."/>
            <person name="Xu W."/>
            <person name="Pan J."/>
            <person name="Luo Z.H."/>
            <person name="Li M."/>
        </authorList>
    </citation>
    <scope>NUCLEOTIDE SEQUENCE [LARGE SCALE GENOMIC DNA]</scope>
    <source>
        <strain evidence="1">SpSt-767</strain>
    </source>
</reference>
<evidence type="ECO:0008006" key="2">
    <source>
        <dbReference type="Google" id="ProtNLM"/>
    </source>
</evidence>
<sequence length="160" mass="17760">MSPLVLEVAAHFLQEGYGVLLKTRGHSMAPLIRSSGLIQVVPVHPEDLLWGDIVVYRQGDQVVAHRLVGRRQRGNNLCLATRGDAFSWQSREEISAAQVLGRVAAVRSRRGREIRIDTGWGRVLSLALAATWPLPQGIFLVFARLKTSRARLWGRHAPGL</sequence>
<dbReference type="CDD" id="cd06462">
    <property type="entry name" value="Peptidase_S24_S26"/>
    <property type="match status" value="1"/>
</dbReference>
<organism evidence="1">
    <name type="scientific">Desulfobacca acetoxidans</name>
    <dbReference type="NCBI Taxonomy" id="60893"/>
    <lineage>
        <taxon>Bacteria</taxon>
        <taxon>Pseudomonadati</taxon>
        <taxon>Thermodesulfobacteriota</taxon>
        <taxon>Desulfobaccia</taxon>
        <taxon>Desulfobaccales</taxon>
        <taxon>Desulfobaccaceae</taxon>
        <taxon>Desulfobacca</taxon>
    </lineage>
</organism>
<evidence type="ECO:0000313" key="1">
    <source>
        <dbReference type="EMBL" id="HHS29167.1"/>
    </source>
</evidence>
<dbReference type="Gene3D" id="2.10.109.10">
    <property type="entry name" value="Umud Fragment, subunit A"/>
    <property type="match status" value="1"/>
</dbReference>
<dbReference type="EMBL" id="DTGR01000087">
    <property type="protein sequence ID" value="HHS29167.1"/>
    <property type="molecule type" value="Genomic_DNA"/>
</dbReference>
<dbReference type="InterPro" id="IPR036286">
    <property type="entry name" value="LexA/Signal_pep-like_sf"/>
</dbReference>
<accession>A0A7V6A2N6</accession>
<comment type="caution">
    <text evidence="1">The sequence shown here is derived from an EMBL/GenBank/DDBJ whole genome shotgun (WGS) entry which is preliminary data.</text>
</comment>
<dbReference type="AlphaFoldDB" id="A0A7V6A2N6"/>
<protein>
    <recommendedName>
        <fullName evidence="2">Peptidase S24/S26A/S26B/S26C domain-containing protein</fullName>
    </recommendedName>
</protein>
<proteinExistence type="predicted"/>
<name>A0A7V6A2N6_9BACT</name>
<dbReference type="SUPFAM" id="SSF51306">
    <property type="entry name" value="LexA/Signal peptidase"/>
    <property type="match status" value="1"/>
</dbReference>
<gene>
    <name evidence="1" type="ORF">ENV52_05635</name>
</gene>